<protein>
    <recommendedName>
        <fullName evidence="2">CBM21 domain-containing protein</fullName>
    </recommendedName>
</protein>
<dbReference type="InterPro" id="IPR050782">
    <property type="entry name" value="PP1_regulatory_subunit_3"/>
</dbReference>
<dbReference type="Gene3D" id="2.60.40.2440">
    <property type="entry name" value="Carbohydrate binding type-21 domain"/>
    <property type="match status" value="1"/>
</dbReference>
<dbReference type="PANTHER" id="PTHR12307">
    <property type="entry name" value="PROTEIN PHOSPHATASE 1 REGULATORY SUBUNIT"/>
    <property type="match status" value="1"/>
</dbReference>
<feature type="domain" description="CBM21" evidence="2">
    <location>
        <begin position="244"/>
        <end position="302"/>
    </location>
</feature>
<dbReference type="Pfam" id="PF03370">
    <property type="entry name" value="CBM_21"/>
    <property type="match status" value="1"/>
</dbReference>
<evidence type="ECO:0000256" key="1">
    <source>
        <dbReference type="SAM" id="MobiDB-lite"/>
    </source>
</evidence>
<dbReference type="PANTHER" id="PTHR12307:SF15">
    <property type="entry name" value="PROTEIN PHOSPHATASE 1 REGULATORY SUBUNIT 3C"/>
    <property type="match status" value="1"/>
</dbReference>
<accession>A0A6A5DPP7</accession>
<reference evidence="3 4" key="1">
    <citation type="submission" date="2019-06" db="EMBL/GenBank/DDBJ databases">
        <title>A chromosome-scale genome assembly of the European perch, Perca fluviatilis.</title>
        <authorList>
            <person name="Roques C."/>
            <person name="Zahm M."/>
            <person name="Cabau C."/>
            <person name="Klopp C."/>
            <person name="Bouchez O."/>
            <person name="Donnadieu C."/>
            <person name="Kuhl H."/>
            <person name="Gislard M."/>
            <person name="Guendouz S."/>
            <person name="Journot L."/>
            <person name="Haffray P."/>
            <person name="Bestin A."/>
            <person name="Morvezen R."/>
            <person name="Feron R."/>
            <person name="Wen M."/>
            <person name="Jouanno E."/>
            <person name="Herpin A."/>
            <person name="Schartl M."/>
            <person name="Postlethwait J."/>
            <person name="Schaerlinger B."/>
            <person name="Chardard D."/>
            <person name="Lecocq T."/>
            <person name="Poncet C."/>
            <person name="Jaffrelo L."/>
            <person name="Lampietro C."/>
            <person name="Guiguen Y."/>
        </authorList>
    </citation>
    <scope>NUCLEOTIDE SEQUENCE [LARGE SCALE GENOMIC DNA]</scope>
    <source>
        <tissue evidence="3">Blood</tissue>
    </source>
</reference>
<dbReference type="GO" id="GO:0008157">
    <property type="term" value="F:protein phosphatase 1 binding"/>
    <property type="evidence" value="ECO:0007669"/>
    <property type="project" value="TreeGrafter"/>
</dbReference>
<feature type="region of interest" description="Disordered" evidence="1">
    <location>
        <begin position="295"/>
        <end position="327"/>
    </location>
</feature>
<name>A0A6A5DPP7_PERFL</name>
<dbReference type="GO" id="GO:0000164">
    <property type="term" value="C:protein phosphatase type 1 complex"/>
    <property type="evidence" value="ECO:0007669"/>
    <property type="project" value="TreeGrafter"/>
</dbReference>
<dbReference type="InterPro" id="IPR005036">
    <property type="entry name" value="CBM21_dom"/>
</dbReference>
<organism evidence="3 4">
    <name type="scientific">Perca fluviatilis</name>
    <name type="common">European perch</name>
    <dbReference type="NCBI Taxonomy" id="8168"/>
    <lineage>
        <taxon>Eukaryota</taxon>
        <taxon>Metazoa</taxon>
        <taxon>Chordata</taxon>
        <taxon>Craniata</taxon>
        <taxon>Vertebrata</taxon>
        <taxon>Euteleostomi</taxon>
        <taxon>Actinopterygii</taxon>
        <taxon>Neopterygii</taxon>
        <taxon>Teleostei</taxon>
        <taxon>Neoteleostei</taxon>
        <taxon>Acanthomorphata</taxon>
        <taxon>Eupercaria</taxon>
        <taxon>Perciformes</taxon>
        <taxon>Percoidei</taxon>
        <taxon>Percidae</taxon>
        <taxon>Percinae</taxon>
        <taxon>Perca</taxon>
    </lineage>
</organism>
<sequence length="365" mass="39920">MARTCSGFSSLKWLKNKPKIIRIKKRKAAESFPASRCGLCYIHRILAGNFWMNCSRRSVEVLAPRPMMPVDVAVRICLASSPPLRSFLGNYDNGFSPAAATLLKRCELLRPCLSSSGNPGAKATASCTPPMPVECSGGTAWLEKKKKKKSVVFADARGLALAAVHVFDEAEDEALAELQFTLTEIEGATVSRLHHGDREDAAACGPGLCFWTSGMEHGGIRLPRKGQTPLGSLETLSTSVCSPDISCRYLNTAYGGPDVETFAFSVPVPEVLGPSDRVEFCIQYQTQDQTFWDNNQGKNYRLADPNAGQPRTAESPSGLQIQRDHGGEKREQIIECDPFGSPRTSAGIFPEWQSWGRVETSAPYW</sequence>
<dbReference type="EMBL" id="VHII01000021">
    <property type="protein sequence ID" value="KAF1373451.1"/>
    <property type="molecule type" value="Genomic_DNA"/>
</dbReference>
<evidence type="ECO:0000259" key="2">
    <source>
        <dbReference type="Pfam" id="PF03370"/>
    </source>
</evidence>
<keyword evidence="4" id="KW-1185">Reference proteome</keyword>
<evidence type="ECO:0000313" key="4">
    <source>
        <dbReference type="Proteomes" id="UP000465112"/>
    </source>
</evidence>
<comment type="caution">
    <text evidence="3">The sequence shown here is derived from an EMBL/GenBank/DDBJ whole genome shotgun (WGS) entry which is preliminary data.</text>
</comment>
<dbReference type="GO" id="GO:2001069">
    <property type="term" value="F:glycogen binding"/>
    <property type="evidence" value="ECO:0007669"/>
    <property type="project" value="TreeGrafter"/>
</dbReference>
<proteinExistence type="predicted"/>
<dbReference type="GO" id="GO:0005979">
    <property type="term" value="P:regulation of glycogen biosynthetic process"/>
    <property type="evidence" value="ECO:0007669"/>
    <property type="project" value="TreeGrafter"/>
</dbReference>
<dbReference type="AlphaFoldDB" id="A0A6A5DPP7"/>
<evidence type="ECO:0000313" key="3">
    <source>
        <dbReference type="EMBL" id="KAF1373451.1"/>
    </source>
</evidence>
<dbReference type="Proteomes" id="UP000465112">
    <property type="component" value="Chromosome 21"/>
</dbReference>
<dbReference type="InterPro" id="IPR038175">
    <property type="entry name" value="CBM21_dom_sf"/>
</dbReference>
<gene>
    <name evidence="3" type="ORF">PFLUV_G00238990</name>
</gene>